<feature type="transmembrane region" description="Helical" evidence="9">
    <location>
        <begin position="219"/>
        <end position="239"/>
    </location>
</feature>
<evidence type="ECO:0000313" key="12">
    <source>
        <dbReference type="Proteomes" id="UP000218418"/>
    </source>
</evidence>
<evidence type="ECO:0000259" key="10">
    <source>
        <dbReference type="Pfam" id="PF03553"/>
    </source>
</evidence>
<feature type="transmembrane region" description="Helical" evidence="9">
    <location>
        <begin position="181"/>
        <end position="199"/>
    </location>
</feature>
<dbReference type="Pfam" id="PF03553">
    <property type="entry name" value="Na_H_antiporter"/>
    <property type="match status" value="1"/>
</dbReference>
<gene>
    <name evidence="11" type="primary">mleN</name>
    <name evidence="11" type="ORF">NIES267_08780</name>
</gene>
<keyword evidence="5 9" id="KW-0812">Transmembrane</keyword>
<proteinExistence type="inferred from homology"/>
<dbReference type="GO" id="GO:0015297">
    <property type="term" value="F:antiporter activity"/>
    <property type="evidence" value="ECO:0007669"/>
    <property type="project" value="UniProtKB-KW"/>
</dbReference>
<feature type="transmembrane region" description="Helical" evidence="9">
    <location>
        <begin position="294"/>
        <end position="315"/>
    </location>
</feature>
<organism evidence="11 12">
    <name type="scientific">Calothrix parasitica NIES-267</name>
    <dbReference type="NCBI Taxonomy" id="1973488"/>
    <lineage>
        <taxon>Bacteria</taxon>
        <taxon>Bacillati</taxon>
        <taxon>Cyanobacteriota</taxon>
        <taxon>Cyanophyceae</taxon>
        <taxon>Nostocales</taxon>
        <taxon>Calotrichaceae</taxon>
        <taxon>Calothrix</taxon>
    </lineage>
</organism>
<dbReference type="InterPro" id="IPR052180">
    <property type="entry name" value="NhaC_Na-H+_Antiporter"/>
</dbReference>
<dbReference type="OrthoDB" id="9762978at2"/>
<keyword evidence="2" id="KW-0813">Transport</keyword>
<evidence type="ECO:0000256" key="9">
    <source>
        <dbReference type="SAM" id="Phobius"/>
    </source>
</evidence>
<evidence type="ECO:0000256" key="7">
    <source>
        <dbReference type="ARBA" id="ARBA00023136"/>
    </source>
</evidence>
<protein>
    <submittedName>
        <fullName evidence="11">Malate-2H(+)/Na(+)-lactate antiporter</fullName>
    </submittedName>
</protein>
<comment type="similarity">
    <text evidence="8">Belongs to the NhaC Na(+)/H(+) (TC 2.A.35) antiporter family.</text>
</comment>
<feature type="transmembrane region" description="Helical" evidence="9">
    <location>
        <begin position="336"/>
        <end position="360"/>
    </location>
</feature>
<feature type="transmembrane region" description="Helical" evidence="9">
    <location>
        <begin position="412"/>
        <end position="429"/>
    </location>
</feature>
<keyword evidence="3" id="KW-0050">Antiport</keyword>
<dbReference type="EMBL" id="AP018227">
    <property type="protein sequence ID" value="BAY81402.1"/>
    <property type="molecule type" value="Genomic_DNA"/>
</dbReference>
<evidence type="ECO:0000256" key="6">
    <source>
        <dbReference type="ARBA" id="ARBA00022989"/>
    </source>
</evidence>
<evidence type="ECO:0000256" key="1">
    <source>
        <dbReference type="ARBA" id="ARBA00004651"/>
    </source>
</evidence>
<dbReference type="GO" id="GO:0005886">
    <property type="term" value="C:plasma membrane"/>
    <property type="evidence" value="ECO:0007669"/>
    <property type="project" value="UniProtKB-SubCell"/>
</dbReference>
<feature type="transmembrane region" description="Helical" evidence="9">
    <location>
        <begin position="97"/>
        <end position="130"/>
    </location>
</feature>
<evidence type="ECO:0000313" key="11">
    <source>
        <dbReference type="EMBL" id="BAY81402.1"/>
    </source>
</evidence>
<keyword evidence="6 9" id="KW-1133">Transmembrane helix</keyword>
<name>A0A1Z4LJJ6_9CYAN</name>
<evidence type="ECO:0000256" key="5">
    <source>
        <dbReference type="ARBA" id="ARBA00022692"/>
    </source>
</evidence>
<evidence type="ECO:0000256" key="2">
    <source>
        <dbReference type="ARBA" id="ARBA00022448"/>
    </source>
</evidence>
<accession>A0A1Z4LJJ6</accession>
<feature type="transmembrane region" description="Helical" evidence="9">
    <location>
        <begin position="60"/>
        <end position="91"/>
    </location>
</feature>
<keyword evidence="12" id="KW-1185">Reference proteome</keyword>
<sequence>MDLIFFLIFSFVLLLVSVFKGYFIVYPLLVSITVLFFLLLKRGFSSTKLFALAWNGSKKSFSVIYILLLIGAVIAIWMTAGTVPAIVYYGIQFIHPSYFIVSAFILSLLVSLLIGTSFGTVSTIGIALMIMASGSSVNPQITAGAIIAGAYFGDRCSPMSSSANLIAIITQTKIHTNVRRMLATTVVPLVVSTIVYLLISIANPVEFERQSITSEIARLFNVNPIVLLPAFAILLLAWLRVEIKISMLVSILIGLFISIFIQGYSFTEIFRYIFLGFELTEDSNLKNIILGGGIFSMARVCLVVIVSTAFAGLFTGTNILNSVQIYLQKAKSKSNLFLATNLIGIASAAFGCTQTIAILLTEELVKDKYHENKLDNYQLAVDLENSVVVLSPLIPWNIAGLVPATILMTDSGFIPFAFYLYFLPLFNYFEMKFRERDNNSRSRRLG</sequence>
<evidence type="ECO:0000256" key="4">
    <source>
        <dbReference type="ARBA" id="ARBA00022475"/>
    </source>
</evidence>
<keyword evidence="4" id="KW-1003">Cell membrane</keyword>
<dbReference type="InterPro" id="IPR018461">
    <property type="entry name" value="Na/H_Antiport_NhaC-like_C"/>
</dbReference>
<keyword evidence="7 9" id="KW-0472">Membrane</keyword>
<evidence type="ECO:0000256" key="3">
    <source>
        <dbReference type="ARBA" id="ARBA00022449"/>
    </source>
</evidence>
<dbReference type="PANTHER" id="PTHR33451:SF3">
    <property type="entry name" value="MALATE-2H(+)_NA(+)-LACTATE ANTIPORTER"/>
    <property type="match status" value="1"/>
</dbReference>
<dbReference type="AlphaFoldDB" id="A0A1Z4LJJ6"/>
<dbReference type="PANTHER" id="PTHR33451">
    <property type="entry name" value="MALATE-2H(+)/NA(+)-LACTATE ANTIPORTER"/>
    <property type="match status" value="1"/>
</dbReference>
<feature type="transmembrane region" description="Helical" evidence="9">
    <location>
        <begin position="6"/>
        <end position="39"/>
    </location>
</feature>
<feature type="domain" description="Na+/H+ antiporter NhaC-like C-terminal" evidence="10">
    <location>
        <begin position="149"/>
        <end position="422"/>
    </location>
</feature>
<reference evidence="11 12" key="1">
    <citation type="submission" date="2017-06" db="EMBL/GenBank/DDBJ databases">
        <title>Genome sequencing of cyanobaciteial culture collection at National Institute for Environmental Studies (NIES).</title>
        <authorList>
            <person name="Hirose Y."/>
            <person name="Shimura Y."/>
            <person name="Fujisawa T."/>
            <person name="Nakamura Y."/>
            <person name="Kawachi M."/>
        </authorList>
    </citation>
    <scope>NUCLEOTIDE SEQUENCE [LARGE SCALE GENOMIC DNA]</scope>
    <source>
        <strain evidence="11 12">NIES-267</strain>
    </source>
</reference>
<feature type="transmembrane region" description="Helical" evidence="9">
    <location>
        <begin position="251"/>
        <end position="274"/>
    </location>
</feature>
<evidence type="ECO:0000256" key="8">
    <source>
        <dbReference type="ARBA" id="ARBA00038435"/>
    </source>
</evidence>
<comment type="subcellular location">
    <subcellularLocation>
        <location evidence="1">Cell membrane</location>
        <topology evidence="1">Multi-pass membrane protein</topology>
    </subcellularLocation>
</comment>
<dbReference type="Proteomes" id="UP000218418">
    <property type="component" value="Chromosome"/>
</dbReference>